<dbReference type="AlphaFoldDB" id="A0A2G9H8S8"/>
<dbReference type="Proteomes" id="UP000231279">
    <property type="component" value="Unassembled WGS sequence"/>
</dbReference>
<evidence type="ECO:0000313" key="2">
    <source>
        <dbReference type="Proteomes" id="UP000231279"/>
    </source>
</evidence>
<proteinExistence type="predicted"/>
<comment type="caution">
    <text evidence="1">The sequence shown here is derived from an EMBL/GenBank/DDBJ whole genome shotgun (WGS) entry which is preliminary data.</text>
</comment>
<name>A0A2G9H8S8_9LAMI</name>
<accession>A0A2G9H8S8</accession>
<protein>
    <submittedName>
        <fullName evidence="1">Uncharacterized protein</fullName>
    </submittedName>
</protein>
<organism evidence="1 2">
    <name type="scientific">Handroanthus impetiginosus</name>
    <dbReference type="NCBI Taxonomy" id="429701"/>
    <lineage>
        <taxon>Eukaryota</taxon>
        <taxon>Viridiplantae</taxon>
        <taxon>Streptophyta</taxon>
        <taxon>Embryophyta</taxon>
        <taxon>Tracheophyta</taxon>
        <taxon>Spermatophyta</taxon>
        <taxon>Magnoliopsida</taxon>
        <taxon>eudicotyledons</taxon>
        <taxon>Gunneridae</taxon>
        <taxon>Pentapetalae</taxon>
        <taxon>asterids</taxon>
        <taxon>lamiids</taxon>
        <taxon>Lamiales</taxon>
        <taxon>Bignoniaceae</taxon>
        <taxon>Crescentiina</taxon>
        <taxon>Tabebuia alliance</taxon>
        <taxon>Handroanthus</taxon>
    </lineage>
</organism>
<sequence>MAEVLSFLPSKALLFFTKHETKMSKREENTKSFMREKEYVRKVAMSMSEYFKGFFFFCEHMYVKLRML</sequence>
<gene>
    <name evidence="1" type="ORF">CDL12_13457</name>
</gene>
<dbReference type="EMBL" id="NKXS01002386">
    <property type="protein sequence ID" value="PIN13914.1"/>
    <property type="molecule type" value="Genomic_DNA"/>
</dbReference>
<evidence type="ECO:0000313" key="1">
    <source>
        <dbReference type="EMBL" id="PIN13914.1"/>
    </source>
</evidence>
<reference evidence="2" key="1">
    <citation type="journal article" date="2018" name="Gigascience">
        <title>Genome assembly of the Pink Ipe (Handroanthus impetiginosus, Bignoniaceae), a highly valued, ecologically keystone Neotropical timber forest tree.</title>
        <authorList>
            <person name="Silva-Junior O.B."/>
            <person name="Grattapaglia D."/>
            <person name="Novaes E."/>
            <person name="Collevatti R.G."/>
        </authorList>
    </citation>
    <scope>NUCLEOTIDE SEQUENCE [LARGE SCALE GENOMIC DNA]</scope>
    <source>
        <strain evidence="2">cv. UFG-1</strain>
    </source>
</reference>
<keyword evidence="2" id="KW-1185">Reference proteome</keyword>